<comment type="subcellular location">
    <subcellularLocation>
        <location evidence="1">Membrane</location>
        <topology evidence="1">Multi-pass membrane protein</topology>
    </subcellularLocation>
</comment>
<proteinExistence type="predicted"/>
<evidence type="ECO:0000256" key="6">
    <source>
        <dbReference type="SAM" id="Phobius"/>
    </source>
</evidence>
<feature type="transmembrane region" description="Helical" evidence="6">
    <location>
        <begin position="12"/>
        <end position="30"/>
    </location>
</feature>
<dbReference type="InterPro" id="IPR007300">
    <property type="entry name" value="CidB/LrgB"/>
</dbReference>
<keyword evidence="4 6" id="KW-0472">Membrane</keyword>
<feature type="transmembrane region" description="Helical" evidence="6">
    <location>
        <begin position="204"/>
        <end position="227"/>
    </location>
</feature>
<evidence type="ECO:0000256" key="1">
    <source>
        <dbReference type="ARBA" id="ARBA00004141"/>
    </source>
</evidence>
<evidence type="ECO:0000313" key="8">
    <source>
        <dbReference type="Proteomes" id="UP000237481"/>
    </source>
</evidence>
<evidence type="ECO:0008006" key="9">
    <source>
        <dbReference type="Google" id="ProtNLM"/>
    </source>
</evidence>
<accession>A0A2S4KQJ3</accession>
<feature type="transmembrane region" description="Helical" evidence="6">
    <location>
        <begin position="524"/>
        <end position="545"/>
    </location>
</feature>
<comment type="caution">
    <text evidence="7">The sequence shown here is derived from an EMBL/GenBank/DDBJ whole genome shotgun (WGS) entry which is preliminary data.</text>
</comment>
<dbReference type="AlphaFoldDB" id="A0A2S4KQJ3"/>
<protein>
    <recommendedName>
        <fullName evidence="9">LrgB-like protein</fullName>
    </recommendedName>
</protein>
<evidence type="ECO:0000313" key="7">
    <source>
        <dbReference type="EMBL" id="POR32462.1"/>
    </source>
</evidence>
<organism evidence="7 8">
    <name type="scientific">Tolypocladium paradoxum</name>
    <dbReference type="NCBI Taxonomy" id="94208"/>
    <lineage>
        <taxon>Eukaryota</taxon>
        <taxon>Fungi</taxon>
        <taxon>Dikarya</taxon>
        <taxon>Ascomycota</taxon>
        <taxon>Pezizomycotina</taxon>
        <taxon>Sordariomycetes</taxon>
        <taxon>Hypocreomycetidae</taxon>
        <taxon>Hypocreales</taxon>
        <taxon>Ophiocordycipitaceae</taxon>
        <taxon>Tolypocladium</taxon>
    </lineage>
</organism>
<evidence type="ECO:0000256" key="2">
    <source>
        <dbReference type="ARBA" id="ARBA00022692"/>
    </source>
</evidence>
<dbReference type="Pfam" id="PF04172">
    <property type="entry name" value="LrgB"/>
    <property type="match status" value="1"/>
</dbReference>
<feature type="transmembrane region" description="Helical" evidence="6">
    <location>
        <begin position="114"/>
        <end position="139"/>
    </location>
</feature>
<sequence>MATSTIWRKRWLHALLVVVDLLWVVIIYLASELAVWGLSRALAPASLEFFASILGMLLVFSSMTVAGWLCRSYDRLYNEQIRSKVNFINAHLGMGFPIPIVMMNRNDALDGRQIARIIGTFVSTNVVSWAAVFLLPLTILTGIRALKSWAAGHSLAFGIRGTSVGSDSWSTSAEANDSLYLSQQMSRETEPTCTRSRESPTWNIFAANCPSILALCGIFAVGLPVALGTKDERLLDGLVMWFIWITAVRLQRVFRDSSLLSVTMQMKSVLATLANPVLATTVLMVAYTRAKAAAIKGRSLSRVLAIFSSGTPLYAMWTSNITGIPISGNPSGWFGAGDAALSLLECGILTWGFKLYECRRQLFTLAGVLTVVFGVAAAAGNVFLSVMVGHAIGLGGPEALGFAARCTTLALARPAIQAVGGNAVVNATLVVSNGILGQLMYPFVLDRLGVRRAPRSESDRGGSSGEALVELENPAQSSRDKMEETVTQDDSRGDDAMTVAAGVAIGVNGAAMGVSYLYETKSRAAPYAALSMTVFGVMTVVFTTFDPYKSFVMRLASN</sequence>
<reference evidence="7 8" key="1">
    <citation type="submission" date="2018-01" db="EMBL/GenBank/DDBJ databases">
        <title>Harnessing the power of phylogenomics to disentangle the directionality and signatures of interkingdom host jumping in the parasitic fungal genus Tolypocladium.</title>
        <authorList>
            <person name="Quandt C.A."/>
            <person name="Patterson W."/>
            <person name="Spatafora J.W."/>
        </authorList>
    </citation>
    <scope>NUCLEOTIDE SEQUENCE [LARGE SCALE GENOMIC DNA]</scope>
    <source>
        <strain evidence="7 8">NRBC 100945</strain>
    </source>
</reference>
<feature type="transmembrane region" description="Helical" evidence="6">
    <location>
        <begin position="50"/>
        <end position="70"/>
    </location>
</feature>
<feature type="transmembrane region" description="Helical" evidence="6">
    <location>
        <begin position="266"/>
        <end position="287"/>
    </location>
</feature>
<evidence type="ECO:0000256" key="4">
    <source>
        <dbReference type="ARBA" id="ARBA00023136"/>
    </source>
</evidence>
<dbReference type="OrthoDB" id="2502820at2759"/>
<feature type="transmembrane region" description="Helical" evidence="6">
    <location>
        <begin position="496"/>
        <end position="518"/>
    </location>
</feature>
<keyword evidence="3 6" id="KW-1133">Transmembrane helix</keyword>
<dbReference type="PANTHER" id="PTHR30249">
    <property type="entry name" value="PUTATIVE SEROTONIN TRANSPORTER"/>
    <property type="match status" value="1"/>
</dbReference>
<keyword evidence="2 6" id="KW-0812">Transmembrane</keyword>
<name>A0A2S4KQJ3_9HYPO</name>
<dbReference type="GO" id="GO:0016020">
    <property type="term" value="C:membrane"/>
    <property type="evidence" value="ECO:0007669"/>
    <property type="project" value="UniProtKB-SubCell"/>
</dbReference>
<feature type="compositionally biased region" description="Basic and acidic residues" evidence="5">
    <location>
        <begin position="478"/>
        <end position="493"/>
    </location>
</feature>
<feature type="transmembrane region" description="Helical" evidence="6">
    <location>
        <begin position="365"/>
        <end position="392"/>
    </location>
</feature>
<evidence type="ECO:0000256" key="3">
    <source>
        <dbReference type="ARBA" id="ARBA00022989"/>
    </source>
</evidence>
<dbReference type="Proteomes" id="UP000237481">
    <property type="component" value="Unassembled WGS sequence"/>
</dbReference>
<feature type="transmembrane region" description="Helical" evidence="6">
    <location>
        <begin position="332"/>
        <end position="353"/>
    </location>
</feature>
<evidence type="ECO:0000256" key="5">
    <source>
        <dbReference type="SAM" id="MobiDB-lite"/>
    </source>
</evidence>
<dbReference type="PANTHER" id="PTHR30249:SF0">
    <property type="entry name" value="PLASTIDAL GLYCOLATE_GLYCERATE TRANSLOCATOR 1, CHLOROPLASTIC"/>
    <property type="match status" value="1"/>
</dbReference>
<feature type="region of interest" description="Disordered" evidence="5">
    <location>
        <begin position="454"/>
        <end position="493"/>
    </location>
</feature>
<gene>
    <name evidence="7" type="ORF">TPAR_07336</name>
</gene>
<dbReference type="EMBL" id="PKSG01000845">
    <property type="protein sequence ID" value="POR32462.1"/>
    <property type="molecule type" value="Genomic_DNA"/>
</dbReference>
<feature type="transmembrane region" description="Helical" evidence="6">
    <location>
        <begin position="299"/>
        <end position="317"/>
    </location>
</feature>
<keyword evidence="8" id="KW-1185">Reference proteome</keyword>